<evidence type="ECO:0000256" key="2">
    <source>
        <dbReference type="PROSITE-ProRule" id="PRU00176"/>
    </source>
</evidence>
<dbReference type="InterPro" id="IPR000504">
    <property type="entry name" value="RRM_dom"/>
</dbReference>
<organism evidence="4 5">
    <name type="scientific">Dimorphilus gyrociliatus</name>
    <dbReference type="NCBI Taxonomy" id="2664684"/>
    <lineage>
        <taxon>Eukaryota</taxon>
        <taxon>Metazoa</taxon>
        <taxon>Spiralia</taxon>
        <taxon>Lophotrochozoa</taxon>
        <taxon>Annelida</taxon>
        <taxon>Polychaeta</taxon>
        <taxon>Polychaeta incertae sedis</taxon>
        <taxon>Dinophilidae</taxon>
        <taxon>Dimorphilus</taxon>
    </lineage>
</organism>
<evidence type="ECO:0000313" key="5">
    <source>
        <dbReference type="Proteomes" id="UP000549394"/>
    </source>
</evidence>
<dbReference type="AlphaFoldDB" id="A0A7I8VZV0"/>
<dbReference type="GO" id="GO:0016607">
    <property type="term" value="C:nuclear speck"/>
    <property type="evidence" value="ECO:0007669"/>
    <property type="project" value="TreeGrafter"/>
</dbReference>
<keyword evidence="5" id="KW-1185">Reference proteome</keyword>
<dbReference type="InterPro" id="IPR035979">
    <property type="entry name" value="RBD_domain_sf"/>
</dbReference>
<dbReference type="InterPro" id="IPR034784">
    <property type="entry name" value="PDIP3_RRM"/>
</dbReference>
<dbReference type="InterPro" id="IPR012677">
    <property type="entry name" value="Nucleotide-bd_a/b_plait_sf"/>
</dbReference>
<dbReference type="SUPFAM" id="SSF54928">
    <property type="entry name" value="RNA-binding domain, RBD"/>
    <property type="match status" value="1"/>
</dbReference>
<sequence>MDVRRRIGIQKHRILDARQKLNTKTTLKDARFRLVNKRKFSNQLADARAKLVKKGLSDARYLLKKKSPGNGANIKIKVDNKSGKGKPAEMKNFQIIAKNDKNKKILPGPSGFPKFRIENEKFKTNITISRGVARKRPFTKKITEADEEEEEEYEDDDNFGKIRMKGVIAEDEDEIDNIIPMKNRLIAKKPKTIQRKMESTSYEEYVSPIQGFRIAVSNLHRKVTHDDIVELFGNIGTLKRARLIKEGIAEAVFVNKSDAIEAVNRYHMRELDAQPMHVTLTTVGKPFPKQKLSFTYKRSSNEILNVDPKIAHQVLFGCTSRNDPANRPVSFTVKLDVDED</sequence>
<dbReference type="InterPro" id="IPR051229">
    <property type="entry name" value="ALYREF_mRNA_export"/>
</dbReference>
<feature type="domain" description="RRM" evidence="3">
    <location>
        <begin position="212"/>
        <end position="283"/>
    </location>
</feature>
<proteinExistence type="predicted"/>
<dbReference type="GO" id="GO:0016973">
    <property type="term" value="P:poly(A)+ mRNA export from nucleus"/>
    <property type="evidence" value="ECO:0007669"/>
    <property type="project" value="TreeGrafter"/>
</dbReference>
<dbReference type="PROSITE" id="PS50102">
    <property type="entry name" value="RRM"/>
    <property type="match status" value="1"/>
</dbReference>
<reference evidence="4 5" key="1">
    <citation type="submission" date="2020-08" db="EMBL/GenBank/DDBJ databases">
        <authorList>
            <person name="Hejnol A."/>
        </authorList>
    </citation>
    <scope>NUCLEOTIDE SEQUENCE [LARGE SCALE GENOMIC DNA]</scope>
</reference>
<dbReference type="SMART" id="SM00360">
    <property type="entry name" value="RRM"/>
    <property type="match status" value="1"/>
</dbReference>
<evidence type="ECO:0000259" key="3">
    <source>
        <dbReference type="PROSITE" id="PS50102"/>
    </source>
</evidence>
<keyword evidence="1 2" id="KW-0694">RNA-binding</keyword>
<evidence type="ECO:0000256" key="1">
    <source>
        <dbReference type="ARBA" id="ARBA00022884"/>
    </source>
</evidence>
<dbReference type="OrthoDB" id="346839at2759"/>
<protein>
    <submittedName>
        <fullName evidence="4">DgyrCDS10248</fullName>
    </submittedName>
</protein>
<evidence type="ECO:0000313" key="4">
    <source>
        <dbReference type="EMBL" id="CAD5121771.1"/>
    </source>
</evidence>
<accession>A0A7I8VZV0</accession>
<dbReference type="EMBL" id="CAJFCJ010000015">
    <property type="protein sequence ID" value="CAD5121771.1"/>
    <property type="molecule type" value="Genomic_DNA"/>
</dbReference>
<name>A0A7I8VZV0_9ANNE</name>
<comment type="caution">
    <text evidence="4">The sequence shown here is derived from an EMBL/GenBank/DDBJ whole genome shotgun (WGS) entry which is preliminary data.</text>
</comment>
<dbReference type="GO" id="GO:0003729">
    <property type="term" value="F:mRNA binding"/>
    <property type="evidence" value="ECO:0007669"/>
    <property type="project" value="TreeGrafter"/>
</dbReference>
<dbReference type="CDD" id="cd12681">
    <property type="entry name" value="RRM_SKAR"/>
    <property type="match status" value="1"/>
</dbReference>
<dbReference type="Proteomes" id="UP000549394">
    <property type="component" value="Unassembled WGS sequence"/>
</dbReference>
<dbReference type="PANTHER" id="PTHR19965:SF96">
    <property type="entry name" value="POLYMERASE DELTA-INTERACTING PROTEIN 3"/>
    <property type="match status" value="1"/>
</dbReference>
<gene>
    <name evidence="4" type="ORF">DGYR_LOCUS9679</name>
</gene>
<dbReference type="Gene3D" id="3.30.70.330">
    <property type="match status" value="1"/>
</dbReference>
<dbReference type="PANTHER" id="PTHR19965">
    <property type="entry name" value="RNA AND EXPORT FACTOR BINDING PROTEIN"/>
    <property type="match status" value="1"/>
</dbReference>
<dbReference type="Pfam" id="PF00076">
    <property type="entry name" value="RRM_1"/>
    <property type="match status" value="1"/>
</dbReference>